<dbReference type="GO" id="GO:0000786">
    <property type="term" value="C:nucleosome"/>
    <property type="evidence" value="ECO:0007669"/>
    <property type="project" value="InterPro"/>
</dbReference>
<feature type="compositionally biased region" description="Basic residues" evidence="1">
    <location>
        <begin position="309"/>
        <end position="326"/>
    </location>
</feature>
<dbReference type="GO" id="GO:0003677">
    <property type="term" value="F:DNA binding"/>
    <property type="evidence" value="ECO:0007669"/>
    <property type="project" value="InterPro"/>
</dbReference>
<feature type="compositionally biased region" description="Basic residues" evidence="1">
    <location>
        <begin position="717"/>
        <end position="728"/>
    </location>
</feature>
<dbReference type="Pfam" id="PF00538">
    <property type="entry name" value="Linker_histone"/>
    <property type="match status" value="3"/>
</dbReference>
<feature type="compositionally biased region" description="Acidic residues" evidence="1">
    <location>
        <begin position="685"/>
        <end position="698"/>
    </location>
</feature>
<dbReference type="EMBL" id="PZQS01000001">
    <property type="protein sequence ID" value="PVD38555.1"/>
    <property type="molecule type" value="Genomic_DNA"/>
</dbReference>
<dbReference type="OrthoDB" id="7684689at2759"/>
<feature type="domain" description="H15" evidence="2">
    <location>
        <begin position="170"/>
        <end position="246"/>
    </location>
</feature>
<dbReference type="InterPro" id="IPR005818">
    <property type="entry name" value="Histone_H1/H5_H15"/>
</dbReference>
<feature type="compositionally biased region" description="Basic and acidic residues" evidence="1">
    <location>
        <begin position="700"/>
        <end position="716"/>
    </location>
</feature>
<feature type="region of interest" description="Disordered" evidence="1">
    <location>
        <begin position="52"/>
        <end position="78"/>
    </location>
</feature>
<dbReference type="SMART" id="SM00526">
    <property type="entry name" value="H15"/>
    <property type="match status" value="3"/>
</dbReference>
<evidence type="ECO:0000313" key="4">
    <source>
        <dbReference type="Proteomes" id="UP000245119"/>
    </source>
</evidence>
<dbReference type="STRING" id="400727.A0A2T7PYQ2"/>
<keyword evidence="4" id="KW-1185">Reference proteome</keyword>
<accession>A0A2T7PYQ2</accession>
<protein>
    <recommendedName>
        <fullName evidence="2">H15 domain-containing protein</fullName>
    </recommendedName>
</protein>
<dbReference type="Gene3D" id="1.10.10.10">
    <property type="entry name" value="Winged helix-like DNA-binding domain superfamily/Winged helix DNA-binding domain"/>
    <property type="match status" value="3"/>
</dbReference>
<feature type="domain" description="H15" evidence="2">
    <location>
        <begin position="410"/>
        <end position="485"/>
    </location>
</feature>
<feature type="compositionally biased region" description="Acidic residues" evidence="1">
    <location>
        <begin position="496"/>
        <end position="512"/>
    </location>
</feature>
<feature type="compositionally biased region" description="Polar residues" evidence="1">
    <location>
        <begin position="591"/>
        <end position="601"/>
    </location>
</feature>
<comment type="caution">
    <text evidence="3">The sequence shown here is derived from an EMBL/GenBank/DDBJ whole genome shotgun (WGS) entry which is preliminary data.</text>
</comment>
<evidence type="ECO:0000313" key="3">
    <source>
        <dbReference type="EMBL" id="PVD38555.1"/>
    </source>
</evidence>
<feature type="compositionally biased region" description="Polar residues" evidence="1">
    <location>
        <begin position="733"/>
        <end position="756"/>
    </location>
</feature>
<reference evidence="3 4" key="1">
    <citation type="submission" date="2018-04" db="EMBL/GenBank/DDBJ databases">
        <title>The genome of golden apple snail Pomacea canaliculata provides insight into stress tolerance and invasive adaptation.</title>
        <authorList>
            <person name="Liu C."/>
            <person name="Liu B."/>
            <person name="Ren Y."/>
            <person name="Zhang Y."/>
            <person name="Wang H."/>
            <person name="Li S."/>
            <person name="Jiang F."/>
            <person name="Yin L."/>
            <person name="Zhang G."/>
            <person name="Qian W."/>
            <person name="Fan W."/>
        </authorList>
    </citation>
    <scope>NUCLEOTIDE SEQUENCE [LARGE SCALE GENOMIC DNA]</scope>
    <source>
        <strain evidence="3">SZHN2017</strain>
        <tissue evidence="3">Muscle</tissue>
    </source>
</reference>
<name>A0A2T7PYQ2_POMCA</name>
<dbReference type="PROSITE" id="PS51504">
    <property type="entry name" value="H15"/>
    <property type="match status" value="2"/>
</dbReference>
<dbReference type="GO" id="GO:0006334">
    <property type="term" value="P:nucleosome assembly"/>
    <property type="evidence" value="ECO:0007669"/>
    <property type="project" value="InterPro"/>
</dbReference>
<feature type="compositionally biased region" description="Polar residues" evidence="1">
    <location>
        <begin position="529"/>
        <end position="539"/>
    </location>
</feature>
<evidence type="ECO:0000259" key="2">
    <source>
        <dbReference type="PROSITE" id="PS51504"/>
    </source>
</evidence>
<organism evidence="3 4">
    <name type="scientific">Pomacea canaliculata</name>
    <name type="common">Golden apple snail</name>
    <dbReference type="NCBI Taxonomy" id="400727"/>
    <lineage>
        <taxon>Eukaryota</taxon>
        <taxon>Metazoa</taxon>
        <taxon>Spiralia</taxon>
        <taxon>Lophotrochozoa</taxon>
        <taxon>Mollusca</taxon>
        <taxon>Gastropoda</taxon>
        <taxon>Caenogastropoda</taxon>
        <taxon>Architaenioglossa</taxon>
        <taxon>Ampullarioidea</taxon>
        <taxon>Ampullariidae</taxon>
        <taxon>Pomacea</taxon>
    </lineage>
</organism>
<dbReference type="InterPro" id="IPR036388">
    <property type="entry name" value="WH-like_DNA-bd_sf"/>
</dbReference>
<feature type="compositionally biased region" description="Basic and acidic residues" evidence="1">
    <location>
        <begin position="255"/>
        <end position="308"/>
    </location>
</feature>
<feature type="region of interest" description="Disordered" evidence="1">
    <location>
        <begin position="496"/>
        <end position="756"/>
    </location>
</feature>
<dbReference type="Proteomes" id="UP000245119">
    <property type="component" value="Linkage Group LG1"/>
</dbReference>
<dbReference type="AlphaFoldDB" id="A0A2T7PYQ2"/>
<feature type="compositionally biased region" description="Basic and acidic residues" evidence="1">
    <location>
        <begin position="634"/>
        <end position="649"/>
    </location>
</feature>
<sequence length="756" mass="84231">MWTDGLANLEKQASVYDVHVRARYKTPTILREIIQNLTQMPAIKKRITAEYRAEQEQRGEEHVEPDAESEAVDAADVSTSASQVSVTLSSSLKRKLSGSGGTPSPLRGLDGEVLLEKRRRCLPVAEDKACKLILRTKLGNEFGVREDSIYKGQLKEKKLEKKATVKGQTLGLKMKDLVEEALKASGSPRKGVRFHWIKQYLAAKYPALMIAQRPGHLKVALERAVNYGKVELVRGIGFCGYYRLPGPAEVEEEELKDKEKKVELQKETMWKNENENEDKGDGSSAEPKEDMVDNLTKTEEENPKEKTAAQKKPKRKANKRVKRQNRINHSEPQHIEEIFPLAMTYMSEPKEASTAKIKKYLEKYYGKTDIENRLKKTLLHGLELGMWDRVSGIGASGTFQLQVDTFNPQHTESLMDMVSSAIIACSEPKIASFQLLKSYIKEYHSEFGIDTRPSLLKNAIARALKKEMIIRVSGIGMSGSFQLAQPFMPSPAILAGEEDEEEDEEEDNDENEVYVVRKTKSGRSAPLKPSNQGQSLKESSPSKHSRAGASAARGASKKTVRKQVYSESEEDSESDESGNEFQDDDEKYKNRVTTPGSTPSIKGSAEQDKDVKRTQSAKQSEGRKKGKSAIKGQKKLDTKRNLNDTREGKVTLTSMPGKAGRGSNNSSPAKSPVIRKQANRQAVAEDTEDEENYYEVEEATPLKKGKEAKPGKETPNKNKKGKRGKKSRVSSNADNTSSPRAGFSPRSTNNLVKVSY</sequence>
<feature type="compositionally biased region" description="Basic and acidic residues" evidence="1">
    <location>
        <begin position="52"/>
        <end position="65"/>
    </location>
</feature>
<gene>
    <name evidence="3" type="ORF">C0Q70_01171</name>
</gene>
<feature type="compositionally biased region" description="Acidic residues" evidence="1">
    <location>
        <begin position="567"/>
        <end position="585"/>
    </location>
</feature>
<proteinExistence type="predicted"/>
<dbReference type="InterPro" id="IPR036390">
    <property type="entry name" value="WH_DNA-bd_sf"/>
</dbReference>
<feature type="region of interest" description="Disordered" evidence="1">
    <location>
        <begin position="250"/>
        <end position="327"/>
    </location>
</feature>
<dbReference type="SUPFAM" id="SSF46785">
    <property type="entry name" value="Winged helix' DNA-binding domain"/>
    <property type="match status" value="3"/>
</dbReference>
<evidence type="ECO:0000256" key="1">
    <source>
        <dbReference type="SAM" id="MobiDB-lite"/>
    </source>
</evidence>